<feature type="compositionally biased region" description="Basic and acidic residues" evidence="1">
    <location>
        <begin position="151"/>
        <end position="175"/>
    </location>
</feature>
<proteinExistence type="predicted"/>
<dbReference type="AlphaFoldDB" id="A0A9W7D6R0"/>
<keyword evidence="4" id="KW-1185">Reference proteome</keyword>
<dbReference type="OrthoDB" id="95475at2759"/>
<evidence type="ECO:0000256" key="1">
    <source>
        <dbReference type="SAM" id="MobiDB-lite"/>
    </source>
</evidence>
<evidence type="ECO:0000313" key="4">
    <source>
        <dbReference type="Proteomes" id="UP001165121"/>
    </source>
</evidence>
<organism evidence="3 4">
    <name type="scientific">Phytophthora fragariaefolia</name>
    <dbReference type="NCBI Taxonomy" id="1490495"/>
    <lineage>
        <taxon>Eukaryota</taxon>
        <taxon>Sar</taxon>
        <taxon>Stramenopiles</taxon>
        <taxon>Oomycota</taxon>
        <taxon>Peronosporomycetes</taxon>
        <taxon>Peronosporales</taxon>
        <taxon>Peronosporaceae</taxon>
        <taxon>Phytophthora</taxon>
    </lineage>
</organism>
<evidence type="ECO:0000259" key="2">
    <source>
        <dbReference type="Pfam" id="PF07727"/>
    </source>
</evidence>
<name>A0A9W7D6R0_9STRA</name>
<protein>
    <submittedName>
        <fullName evidence="3">Unnamed protein product</fullName>
    </submittedName>
</protein>
<dbReference type="InterPro" id="IPR013103">
    <property type="entry name" value="RVT_2"/>
</dbReference>
<dbReference type="EMBL" id="BSXT01004671">
    <property type="protein sequence ID" value="GMF58512.1"/>
    <property type="molecule type" value="Genomic_DNA"/>
</dbReference>
<comment type="caution">
    <text evidence="3">The sequence shown here is derived from an EMBL/GenBank/DDBJ whole genome shotgun (WGS) entry which is preliminary data.</text>
</comment>
<accession>A0A9W7D6R0</accession>
<feature type="compositionally biased region" description="Polar residues" evidence="1">
    <location>
        <begin position="107"/>
        <end position="128"/>
    </location>
</feature>
<dbReference type="Pfam" id="PF07727">
    <property type="entry name" value="RVT_2"/>
    <property type="match status" value="1"/>
</dbReference>
<sequence length="314" mass="35234">MWAEAAVTAQSEEKHELEFRTGGAGGGAAQAGSSSENLIQQIEHSTSDNKASRKRVKMTSTQVPRKKFHMAEQVKPSPAISPVSDIKTAKRKKREIAARRKRSSERCATSNEGAENQNSGRCMTPTVQQDDKQTEVNQSSTLEPGEIATARNEKLDADGDSRLDDVTVSDPRDTPRSMVPKTGCRDLKLRKKKTMDWWQDFCCLTASVNNDPETLDDALSSENSEKWHCAADTEYHALMKNGTWKLLHRQKGMKELGNRLIFRVKYRPNGEIERFKARLVVKGFMQVYGLDYLEVYSPAVRLETLRVLSTLAAI</sequence>
<dbReference type="Proteomes" id="UP001165121">
    <property type="component" value="Unassembled WGS sequence"/>
</dbReference>
<gene>
    <name evidence="3" type="ORF">Pfra01_002514900</name>
</gene>
<feature type="domain" description="Reverse transcriptase Ty1/copia-type" evidence="2">
    <location>
        <begin position="241"/>
        <end position="313"/>
    </location>
</feature>
<feature type="compositionally biased region" description="Basic residues" evidence="1">
    <location>
        <begin position="89"/>
        <end position="103"/>
    </location>
</feature>
<reference evidence="3" key="1">
    <citation type="submission" date="2023-04" db="EMBL/GenBank/DDBJ databases">
        <title>Phytophthora fragariaefolia NBRC 109709.</title>
        <authorList>
            <person name="Ichikawa N."/>
            <person name="Sato H."/>
            <person name="Tonouchi N."/>
        </authorList>
    </citation>
    <scope>NUCLEOTIDE SEQUENCE</scope>
    <source>
        <strain evidence="3">NBRC 109709</strain>
    </source>
</reference>
<evidence type="ECO:0000313" key="3">
    <source>
        <dbReference type="EMBL" id="GMF58512.1"/>
    </source>
</evidence>
<feature type="region of interest" description="Disordered" evidence="1">
    <location>
        <begin position="1"/>
        <end position="181"/>
    </location>
</feature>